<protein>
    <submittedName>
        <fullName evidence="3">Autotransporter domain-containing protein</fullName>
    </submittedName>
</protein>
<feature type="chain" id="PRO_5037771934" evidence="1">
    <location>
        <begin position="26"/>
        <end position="435"/>
    </location>
</feature>
<dbReference type="AlphaFoldDB" id="A0A930XY64"/>
<organism evidence="3 4">
    <name type="scientific">Candidatus Amphirhobacter heronislandensis</name>
    <dbReference type="NCBI Taxonomy" id="1732024"/>
    <lineage>
        <taxon>Bacteria</taxon>
        <taxon>Pseudomonadati</taxon>
        <taxon>Pseudomonadota</taxon>
        <taxon>Gammaproteobacteria</taxon>
        <taxon>Candidatus Tethybacterales</taxon>
        <taxon>Candidatus Tethybacteraceae</taxon>
        <taxon>Candidatus Amphirhobacter</taxon>
    </lineage>
</organism>
<feature type="domain" description="Autotransporter" evidence="2">
    <location>
        <begin position="93"/>
        <end position="219"/>
    </location>
</feature>
<evidence type="ECO:0000259" key="2">
    <source>
        <dbReference type="Pfam" id="PF03797"/>
    </source>
</evidence>
<feature type="signal peptide" evidence="1">
    <location>
        <begin position="1"/>
        <end position="25"/>
    </location>
</feature>
<dbReference type="Proteomes" id="UP000604381">
    <property type="component" value="Unassembled WGS sequence"/>
</dbReference>
<evidence type="ECO:0000313" key="4">
    <source>
        <dbReference type="Proteomes" id="UP000604381"/>
    </source>
</evidence>
<reference evidence="3" key="1">
    <citation type="submission" date="2020-10" db="EMBL/GenBank/DDBJ databases">
        <title>An improved Amphimedon queenslandica hologenome assembly reveals how three proteobacterial symbionts can extend the metabolic phenotypic of their marine sponge host.</title>
        <authorList>
            <person name="Degnan B."/>
            <person name="Degnan S."/>
            <person name="Xiang X."/>
        </authorList>
    </citation>
    <scope>NUCLEOTIDE SEQUENCE</scope>
    <source>
        <strain evidence="3">AqS2</strain>
    </source>
</reference>
<evidence type="ECO:0000313" key="3">
    <source>
        <dbReference type="EMBL" id="MBF2735563.1"/>
    </source>
</evidence>
<keyword evidence="1" id="KW-0732">Signal</keyword>
<comment type="caution">
    <text evidence="3">The sequence shown here is derived from an EMBL/GenBank/DDBJ whole genome shotgun (WGS) entry which is preliminary data.</text>
</comment>
<feature type="non-terminal residue" evidence="3">
    <location>
        <position position="435"/>
    </location>
</feature>
<proteinExistence type="predicted"/>
<evidence type="ECO:0000256" key="1">
    <source>
        <dbReference type="SAM" id="SignalP"/>
    </source>
</evidence>
<dbReference type="EMBL" id="JADHEI010000044">
    <property type="protein sequence ID" value="MBF2735563.1"/>
    <property type="molecule type" value="Genomic_DNA"/>
</dbReference>
<dbReference type="InterPro" id="IPR005546">
    <property type="entry name" value="Autotransporte_beta"/>
</dbReference>
<dbReference type="Pfam" id="PF03797">
    <property type="entry name" value="Autotransporter"/>
    <property type="match status" value="1"/>
</dbReference>
<keyword evidence="4" id="KW-1185">Reference proteome</keyword>
<gene>
    <name evidence="3" type="ORF">ISN26_05750</name>
</gene>
<accession>A0A930XY64</accession>
<name>A0A930XY64_9GAMM</name>
<sequence>MTKTSASLKFAVSAVLAAAALPSLAQQTTQQKEAQRVETKAFLIEEVSPALLRSAGHVNTGRMDGRLGADRSGVDGHSIYGGASYDDIDGTPDGTDIYYEGGATSINVGMDVLLSYDGVAGLFVSNHRSDVDFTVDEGREFLYAHKEGRYDIDLNAVHAYISWGDDDKWRAWAKVGGGNGDASMNTIGSNGNLDDSDSAQETYDAELFSYAGGFRYDFTEFAGIAKPGALTADGFVSFTEVEIDGVETQANAAKLGGAYIAQQEMAERSVLDTYLAAAAYAGWTEDHDRVGYEFIAGADYRYQDRSVIGGKLRFLELPKRHKEIGVALDFLVDYRPGGLGFGARLEPSYGGSVASEWGQDELSALGASAGRLDAEIGYGLAVDGGVLKPYGGYVIDQGESYSLGVKLEQGGEDRWQLGYEAGARDEAADGYSLTY</sequence>